<dbReference type="InterPro" id="IPR027417">
    <property type="entry name" value="P-loop_NTPase"/>
</dbReference>
<dbReference type="PANTHER" id="PTHR32071:SF57">
    <property type="entry name" value="C4-DICARBOXYLATE TRANSPORT TRANSCRIPTIONAL REGULATORY PROTEIN DCTD"/>
    <property type="match status" value="1"/>
</dbReference>
<evidence type="ECO:0000259" key="5">
    <source>
        <dbReference type="PROSITE" id="PS50045"/>
    </source>
</evidence>
<dbReference type="CDD" id="cd00009">
    <property type="entry name" value="AAA"/>
    <property type="match status" value="1"/>
</dbReference>
<dbReference type="Gene3D" id="3.40.50.300">
    <property type="entry name" value="P-loop containing nucleotide triphosphate hydrolases"/>
    <property type="match status" value="1"/>
</dbReference>
<dbReference type="PROSITE" id="PS00675">
    <property type="entry name" value="SIGMA54_INTERACT_1"/>
    <property type="match status" value="1"/>
</dbReference>
<dbReference type="EMBL" id="JAAZWO010000011">
    <property type="protein sequence ID" value="MBC2398147.1"/>
    <property type="molecule type" value="Genomic_DNA"/>
</dbReference>
<dbReference type="RefSeq" id="WP_035149262.1">
    <property type="nucleotide sequence ID" value="NZ_JAAZWO010000011.1"/>
</dbReference>
<dbReference type="SUPFAM" id="SSF52540">
    <property type="entry name" value="P-loop containing nucleoside triphosphate hydrolases"/>
    <property type="match status" value="1"/>
</dbReference>
<dbReference type="Gene3D" id="1.10.10.60">
    <property type="entry name" value="Homeodomain-like"/>
    <property type="match status" value="1"/>
</dbReference>
<evidence type="ECO:0000256" key="2">
    <source>
        <dbReference type="ARBA" id="ARBA00022840"/>
    </source>
</evidence>
<dbReference type="Pfam" id="PF25601">
    <property type="entry name" value="AAA_lid_14"/>
    <property type="match status" value="1"/>
</dbReference>
<dbReference type="InterPro" id="IPR025662">
    <property type="entry name" value="Sigma_54_int_dom_ATP-bd_1"/>
</dbReference>
<dbReference type="InterPro" id="IPR058031">
    <property type="entry name" value="AAA_lid_NorR"/>
</dbReference>
<dbReference type="InterPro" id="IPR009057">
    <property type="entry name" value="Homeodomain-like_sf"/>
</dbReference>
<dbReference type="Gene3D" id="3.30.450.40">
    <property type="match status" value="1"/>
</dbReference>
<dbReference type="InterPro" id="IPR029016">
    <property type="entry name" value="GAF-like_dom_sf"/>
</dbReference>
<dbReference type="InterPro" id="IPR025944">
    <property type="entry name" value="Sigma_54_int_dom_CS"/>
</dbReference>
<organism evidence="6 7">
    <name type="scientific">Clostridium tetanomorphum</name>
    <dbReference type="NCBI Taxonomy" id="1553"/>
    <lineage>
        <taxon>Bacteria</taxon>
        <taxon>Bacillati</taxon>
        <taxon>Bacillota</taxon>
        <taxon>Clostridia</taxon>
        <taxon>Eubacteriales</taxon>
        <taxon>Clostridiaceae</taxon>
        <taxon>Clostridium</taxon>
    </lineage>
</organism>
<keyword evidence="7" id="KW-1185">Reference proteome</keyword>
<dbReference type="InterPro" id="IPR002197">
    <property type="entry name" value="HTH_Fis"/>
</dbReference>
<dbReference type="Gene3D" id="1.10.8.60">
    <property type="match status" value="1"/>
</dbReference>
<keyword evidence="2" id="KW-0067">ATP-binding</keyword>
<protein>
    <submittedName>
        <fullName evidence="6">Sigma 54-interacting transcriptional regulator</fullName>
    </submittedName>
</protein>
<dbReference type="PROSITE" id="PS50045">
    <property type="entry name" value="SIGMA54_INTERACT_4"/>
    <property type="match status" value="1"/>
</dbReference>
<dbReference type="SUPFAM" id="SSF46689">
    <property type="entry name" value="Homeodomain-like"/>
    <property type="match status" value="1"/>
</dbReference>
<dbReference type="AlphaFoldDB" id="A0A923E7U9"/>
<dbReference type="InterPro" id="IPR002078">
    <property type="entry name" value="Sigma_54_int"/>
</dbReference>
<dbReference type="PROSITE" id="PS00688">
    <property type="entry name" value="SIGMA54_INTERACT_3"/>
    <property type="match status" value="1"/>
</dbReference>
<dbReference type="Gene3D" id="3.30.450.20">
    <property type="entry name" value="PAS domain"/>
    <property type="match status" value="1"/>
</dbReference>
<dbReference type="InterPro" id="IPR003593">
    <property type="entry name" value="AAA+_ATPase"/>
</dbReference>
<dbReference type="GO" id="GO:0043565">
    <property type="term" value="F:sequence-specific DNA binding"/>
    <property type="evidence" value="ECO:0007669"/>
    <property type="project" value="InterPro"/>
</dbReference>
<accession>A0A923E7U9</accession>
<evidence type="ECO:0000313" key="6">
    <source>
        <dbReference type="EMBL" id="MBC2398147.1"/>
    </source>
</evidence>
<gene>
    <name evidence="6" type="ORF">HGG79_10215</name>
</gene>
<keyword evidence="3" id="KW-0805">Transcription regulation</keyword>
<dbReference type="GO" id="GO:0005524">
    <property type="term" value="F:ATP binding"/>
    <property type="evidence" value="ECO:0007669"/>
    <property type="project" value="UniProtKB-KW"/>
</dbReference>
<sequence length="583" mass="66523">MIEKIQNELQEIAETIKAIVDIDITIMDKNLKRIAGTGKLKNKVGSKGPKNSVFEKCIQTGKSYFINNPINCEECLSCEINGVCKEKAEVCFPIIIEGKVEGVIGMIAFTEKQKAIFLKKQESYKDFDKRMSELISSRIKENAFSNKLRYKSAELLTVIDSVDEGIIIVDKNGIVLSNNKYVRNKLMNKNILGKNIEEILPKFIVNKFRENNYRLEEEEANLKIGDIRYKFLLSLVPIYMEDEMVSAVITLKDFNKLQRSVLKISENWEGYTFEKIVGHSLSFVQVKKQAQHISKGNAPVLLLGESGTGKELFARAIHEESDKKNELFLPINCGAIPENLIESELFGYEKGAFTGANPNGKIGKFEIAKNGTVFLDEIGDLPLHLQVKLLRVLEEKEIVRVGGVKAIKIDSRIIAATNKNLIEKVQKGEFREDLFYRLSVIPINIPPLRERKEDIIELANYFLNRFNKIYRKNIKGFSKRGQDILLKYSFPGNVRELQNIIEYAINFASGDFIDENLLEKRIIKEKDELSLNMSLKEMISQYEKKVISKLMNYYGNSTEGKKAIAKKLGISIATLYRKLEEIQ</sequence>
<feature type="domain" description="Sigma-54 factor interaction" evidence="5">
    <location>
        <begin position="276"/>
        <end position="506"/>
    </location>
</feature>
<keyword evidence="4" id="KW-0804">Transcription</keyword>
<dbReference type="Proteomes" id="UP000563151">
    <property type="component" value="Unassembled WGS sequence"/>
</dbReference>
<comment type="caution">
    <text evidence="6">The sequence shown here is derived from an EMBL/GenBank/DDBJ whole genome shotgun (WGS) entry which is preliminary data.</text>
</comment>
<evidence type="ECO:0000256" key="4">
    <source>
        <dbReference type="ARBA" id="ARBA00023163"/>
    </source>
</evidence>
<keyword evidence="1" id="KW-0547">Nucleotide-binding</keyword>
<dbReference type="GO" id="GO:0006355">
    <property type="term" value="P:regulation of DNA-templated transcription"/>
    <property type="evidence" value="ECO:0007669"/>
    <property type="project" value="InterPro"/>
</dbReference>
<dbReference type="Pfam" id="PF02954">
    <property type="entry name" value="HTH_8"/>
    <property type="match status" value="1"/>
</dbReference>
<evidence type="ECO:0000256" key="3">
    <source>
        <dbReference type="ARBA" id="ARBA00023015"/>
    </source>
</evidence>
<dbReference type="PANTHER" id="PTHR32071">
    <property type="entry name" value="TRANSCRIPTIONAL REGULATORY PROTEIN"/>
    <property type="match status" value="1"/>
</dbReference>
<name>A0A923E7U9_CLOTT</name>
<dbReference type="Pfam" id="PF00158">
    <property type="entry name" value="Sigma54_activat"/>
    <property type="match status" value="1"/>
</dbReference>
<dbReference type="FunFam" id="3.40.50.300:FF:000006">
    <property type="entry name" value="DNA-binding transcriptional regulator NtrC"/>
    <property type="match status" value="1"/>
</dbReference>
<evidence type="ECO:0000313" key="7">
    <source>
        <dbReference type="Proteomes" id="UP000563151"/>
    </source>
</evidence>
<dbReference type="SMART" id="SM00382">
    <property type="entry name" value="AAA"/>
    <property type="match status" value="1"/>
</dbReference>
<proteinExistence type="predicted"/>
<reference evidence="6 7" key="1">
    <citation type="submission" date="2020-04" db="EMBL/GenBank/DDBJ databases">
        <title>Genomic insights into acetone-butanol-ethanol (ABE) fermentation by sequencing solventogenic clostridia strains.</title>
        <authorList>
            <person name="Brown S."/>
        </authorList>
    </citation>
    <scope>NUCLEOTIDE SEQUENCE [LARGE SCALE GENOMIC DNA]</scope>
    <source>
        <strain evidence="6 7">DJ011</strain>
    </source>
</reference>
<evidence type="ECO:0000256" key="1">
    <source>
        <dbReference type="ARBA" id="ARBA00022741"/>
    </source>
</evidence>